<accession>A0A9D3ABG5</accession>
<gene>
    <name evidence="3" type="ORF">K8V16_00320</name>
</gene>
<feature type="transmembrane region" description="Helical" evidence="2">
    <location>
        <begin position="20"/>
        <end position="39"/>
    </location>
</feature>
<keyword evidence="2" id="KW-0472">Membrane</keyword>
<dbReference type="EMBL" id="DYZL01000007">
    <property type="protein sequence ID" value="HJH42225.1"/>
    <property type="molecule type" value="Genomic_DNA"/>
</dbReference>
<feature type="transmembrane region" description="Helical" evidence="2">
    <location>
        <begin position="243"/>
        <end position="267"/>
    </location>
</feature>
<evidence type="ECO:0000256" key="2">
    <source>
        <dbReference type="SAM" id="Phobius"/>
    </source>
</evidence>
<feature type="compositionally biased region" description="Low complexity" evidence="1">
    <location>
        <begin position="72"/>
        <end position="88"/>
    </location>
</feature>
<protein>
    <submittedName>
        <fullName evidence="3">Uncharacterized protein</fullName>
    </submittedName>
</protein>
<evidence type="ECO:0000313" key="3">
    <source>
        <dbReference type="EMBL" id="HJH42225.1"/>
    </source>
</evidence>
<feature type="region of interest" description="Disordered" evidence="1">
    <location>
        <begin position="55"/>
        <end position="88"/>
    </location>
</feature>
<keyword evidence="2" id="KW-0812">Transmembrane</keyword>
<feature type="transmembrane region" description="Helical" evidence="2">
    <location>
        <begin position="212"/>
        <end position="236"/>
    </location>
</feature>
<evidence type="ECO:0000313" key="4">
    <source>
        <dbReference type="Proteomes" id="UP000789325"/>
    </source>
</evidence>
<evidence type="ECO:0000256" key="1">
    <source>
        <dbReference type="SAM" id="MobiDB-lite"/>
    </source>
</evidence>
<organism evidence="3 4">
    <name type="scientific">Rubneribacter badeniensis</name>
    <dbReference type="NCBI Taxonomy" id="2070688"/>
    <lineage>
        <taxon>Bacteria</taxon>
        <taxon>Bacillati</taxon>
        <taxon>Actinomycetota</taxon>
        <taxon>Coriobacteriia</taxon>
        <taxon>Eggerthellales</taxon>
        <taxon>Eggerthellaceae</taxon>
        <taxon>Rubneribacter</taxon>
    </lineage>
</organism>
<reference evidence="3" key="2">
    <citation type="submission" date="2021-09" db="EMBL/GenBank/DDBJ databases">
        <authorList>
            <person name="Gilroy R."/>
        </authorList>
    </citation>
    <scope>NUCLEOTIDE SEQUENCE</scope>
    <source>
        <strain evidence="3">USAMLcec12-2067</strain>
    </source>
</reference>
<dbReference type="Proteomes" id="UP000789325">
    <property type="component" value="Unassembled WGS sequence"/>
</dbReference>
<feature type="transmembrane region" description="Helical" evidence="2">
    <location>
        <begin position="303"/>
        <end position="331"/>
    </location>
</feature>
<dbReference type="AlphaFoldDB" id="A0A9D3ABG5"/>
<comment type="caution">
    <text evidence="3">The sequence shown here is derived from an EMBL/GenBank/DDBJ whole genome shotgun (WGS) entry which is preliminary data.</text>
</comment>
<keyword evidence="2" id="KW-1133">Transmembrane helix</keyword>
<sequence>MFNLLKSDIYRLVHGKMLWVSLALTALFVVGAAGLVWFATTPQFAQMVAEQAEHDQQNAMASDYRQDDTSLPAAETTAEGTTEPTPEATTGMAVRFTDGSGANLTPEEVETLNEKELPSRTNAYAQVLVAGGVLATIVSLVIALFLANDFETGFAKNVFVGRGRRRAAYYLEKLVLCGVLSAAFLLAGMVLTDGAFALAGFEYRASETLGEYWGWVALAWLAVTMYAMATGATVLLTRSKAVGIVFALVVATGALASIVMTVASTFAPAFPVLDDAVKWLPASSVALLSSGGVGLLSSTEGAVLAGLAVPAQVALVLGAAIAVCVALAAAVGPRKDV</sequence>
<feature type="transmembrane region" description="Helical" evidence="2">
    <location>
        <begin position="168"/>
        <end position="192"/>
    </location>
</feature>
<name>A0A9D3ABG5_9ACTN</name>
<feature type="transmembrane region" description="Helical" evidence="2">
    <location>
        <begin position="123"/>
        <end position="147"/>
    </location>
</feature>
<reference evidence="3" key="1">
    <citation type="journal article" date="2021" name="PeerJ">
        <title>Extensive microbial diversity within the chicken gut microbiome revealed by metagenomics and culture.</title>
        <authorList>
            <person name="Gilroy R."/>
            <person name="Ravi A."/>
            <person name="Getino M."/>
            <person name="Pursley I."/>
            <person name="Horton D.L."/>
            <person name="Alikhan N.F."/>
            <person name="Baker D."/>
            <person name="Gharbi K."/>
            <person name="Hall N."/>
            <person name="Watson M."/>
            <person name="Adriaenssens E.M."/>
            <person name="Foster-Nyarko E."/>
            <person name="Jarju S."/>
            <person name="Secka A."/>
            <person name="Antonio M."/>
            <person name="Oren A."/>
            <person name="Chaudhuri R.R."/>
            <person name="La Ragione R."/>
            <person name="Hildebrand F."/>
            <person name="Pallen M.J."/>
        </authorList>
    </citation>
    <scope>NUCLEOTIDE SEQUENCE</scope>
    <source>
        <strain evidence="3">USAMLcec12-2067</strain>
    </source>
</reference>
<proteinExistence type="predicted"/>